<evidence type="ECO:0000256" key="1">
    <source>
        <dbReference type="SAM" id="Coils"/>
    </source>
</evidence>
<accession>A0A834F1K9</accession>
<dbReference type="Proteomes" id="UP000646548">
    <property type="component" value="Unassembled WGS sequence"/>
</dbReference>
<evidence type="ECO:0000313" key="2">
    <source>
        <dbReference type="EMBL" id="KAF6717511.1"/>
    </source>
</evidence>
<protein>
    <submittedName>
        <fullName evidence="2">Leucine-rich repeat-containing protein 48</fullName>
    </submittedName>
</protein>
<evidence type="ECO:0000313" key="3">
    <source>
        <dbReference type="Proteomes" id="UP000646548"/>
    </source>
</evidence>
<dbReference type="AlphaFoldDB" id="A0A834F1K9"/>
<name>A0A834F1K9_ORYME</name>
<feature type="coiled-coil region" evidence="1">
    <location>
        <begin position="26"/>
        <end position="54"/>
    </location>
</feature>
<keyword evidence="1" id="KW-0175">Coiled coil</keyword>
<comment type="caution">
    <text evidence="2">The sequence shown here is derived from an EMBL/GenBank/DDBJ whole genome shotgun (WGS) entry which is preliminary data.</text>
</comment>
<sequence length="259" mass="30190">MHFCKVLSMHAQKEKASSKYQADIEKRNQEESRKQLAEEALQKQEAELNLHKEAFVENLNGPHLFNSMFDEDFLSSAIHSVPGVGDLLQSYPFFFQFFNPVLTFENQMVGLCEQLFHRGLSEREQRDRELKLLLSSQDEVEERYKNQTTLVLEDFNKQHREARGHKLLCKRIKKLKRLTAQNSASEEISRGYDEINKLTERLMTLEFKLISKLEENIGNTETSISDNITDFSETAHEIYPFIPKSAKQLKTVKVTMENV</sequence>
<gene>
    <name evidence="2" type="ORF">FQA47_005641</name>
</gene>
<dbReference type="EMBL" id="WKFB01000831">
    <property type="protein sequence ID" value="KAF6717511.1"/>
    <property type="molecule type" value="Genomic_DNA"/>
</dbReference>
<reference evidence="2" key="1">
    <citation type="journal article" name="BMC Genomics">
        <title>Long-read sequencing and de novo genome assembly of marine medaka (Oryzias melastigma).</title>
        <authorList>
            <person name="Liang P."/>
            <person name="Saqib H.S.A."/>
            <person name="Ni X."/>
            <person name="Shen Y."/>
        </authorList>
    </citation>
    <scope>NUCLEOTIDE SEQUENCE</scope>
    <source>
        <strain evidence="2">Bigg-433</strain>
    </source>
</reference>
<organism evidence="2 3">
    <name type="scientific">Oryzias melastigma</name>
    <name type="common">Marine medaka</name>
    <dbReference type="NCBI Taxonomy" id="30732"/>
    <lineage>
        <taxon>Eukaryota</taxon>
        <taxon>Metazoa</taxon>
        <taxon>Chordata</taxon>
        <taxon>Craniata</taxon>
        <taxon>Vertebrata</taxon>
        <taxon>Euteleostomi</taxon>
        <taxon>Actinopterygii</taxon>
        <taxon>Neopterygii</taxon>
        <taxon>Teleostei</taxon>
        <taxon>Neoteleostei</taxon>
        <taxon>Acanthomorphata</taxon>
        <taxon>Ovalentaria</taxon>
        <taxon>Atherinomorphae</taxon>
        <taxon>Beloniformes</taxon>
        <taxon>Adrianichthyidae</taxon>
        <taxon>Oryziinae</taxon>
        <taxon>Oryzias</taxon>
    </lineage>
</organism>
<proteinExistence type="predicted"/>